<protein>
    <submittedName>
        <fullName evidence="2">Uncharacterized protein</fullName>
    </submittedName>
</protein>
<gene>
    <name evidence="2" type="ORF">TRITD_5Bv1G214890</name>
</gene>
<feature type="region of interest" description="Disordered" evidence="1">
    <location>
        <begin position="116"/>
        <end position="167"/>
    </location>
</feature>
<feature type="compositionally biased region" description="Basic and acidic residues" evidence="1">
    <location>
        <begin position="120"/>
        <end position="139"/>
    </location>
</feature>
<evidence type="ECO:0000313" key="3">
    <source>
        <dbReference type="Proteomes" id="UP000324705"/>
    </source>
</evidence>
<reference evidence="2 3" key="1">
    <citation type="submission" date="2017-09" db="EMBL/GenBank/DDBJ databases">
        <authorList>
            <consortium name="International Durum Wheat Genome Sequencing Consortium (IDWGSC)"/>
            <person name="Milanesi L."/>
        </authorList>
    </citation>
    <scope>NUCLEOTIDE SEQUENCE [LARGE SCALE GENOMIC DNA]</scope>
    <source>
        <strain evidence="3">cv. Svevo</strain>
    </source>
</reference>
<sequence>MEEASSIRAGRKEMVQSACAKHVVFRIPTPPNSGSELSSRKMIFAAMLESTAGSKRRSPDDQDFVLSMNSTSTESLEVRDAMDVSMNCKRVCVERVGTRVGIDGSTIHVTEEVDGGVEVDQDKRRESVGDEKDVEDGKDVGNNTKEATGPGAAGQLTGEHDIARQEP</sequence>
<feature type="compositionally biased region" description="Basic and acidic residues" evidence="1">
    <location>
        <begin position="158"/>
        <end position="167"/>
    </location>
</feature>
<dbReference type="AlphaFoldDB" id="A0A9R0XJE0"/>
<evidence type="ECO:0000256" key="1">
    <source>
        <dbReference type="SAM" id="MobiDB-lite"/>
    </source>
</evidence>
<organism evidence="2 3">
    <name type="scientific">Triticum turgidum subsp. durum</name>
    <name type="common">Durum wheat</name>
    <name type="synonym">Triticum durum</name>
    <dbReference type="NCBI Taxonomy" id="4567"/>
    <lineage>
        <taxon>Eukaryota</taxon>
        <taxon>Viridiplantae</taxon>
        <taxon>Streptophyta</taxon>
        <taxon>Embryophyta</taxon>
        <taxon>Tracheophyta</taxon>
        <taxon>Spermatophyta</taxon>
        <taxon>Magnoliopsida</taxon>
        <taxon>Liliopsida</taxon>
        <taxon>Poales</taxon>
        <taxon>Poaceae</taxon>
        <taxon>BOP clade</taxon>
        <taxon>Pooideae</taxon>
        <taxon>Triticodae</taxon>
        <taxon>Triticeae</taxon>
        <taxon>Triticinae</taxon>
        <taxon>Triticum</taxon>
    </lineage>
</organism>
<proteinExistence type="predicted"/>
<evidence type="ECO:0000313" key="2">
    <source>
        <dbReference type="EMBL" id="VAI37897.1"/>
    </source>
</evidence>
<dbReference type="EMBL" id="LT934120">
    <property type="protein sequence ID" value="VAI37897.1"/>
    <property type="molecule type" value="Genomic_DNA"/>
</dbReference>
<dbReference type="Proteomes" id="UP000324705">
    <property type="component" value="Chromosome 5B"/>
</dbReference>
<accession>A0A9R0XJE0</accession>
<keyword evidence="3" id="KW-1185">Reference proteome</keyword>
<name>A0A9R0XJE0_TRITD</name>